<accession>A0A834NGS4</accession>
<feature type="region of interest" description="Disordered" evidence="1">
    <location>
        <begin position="35"/>
        <end position="55"/>
    </location>
</feature>
<dbReference type="EMBL" id="JACSDY010000015">
    <property type="protein sequence ID" value="KAF7406878.1"/>
    <property type="molecule type" value="Genomic_DNA"/>
</dbReference>
<sequence length="109" mass="12345">MATEGVVPCRTSSTTSRQIDLESLQNPTLHEVHEGAREDPSLPRPFSFNKVGQGHTSTCRRTDFSTPFRHLSSYFLVHEILINAAQTFFERSNDRRIPRNGIKPLIGVH</sequence>
<keyword evidence="3" id="KW-1185">Reference proteome</keyword>
<evidence type="ECO:0000313" key="2">
    <source>
        <dbReference type="EMBL" id="KAF7406878.1"/>
    </source>
</evidence>
<reference evidence="2" key="1">
    <citation type="journal article" date="2020" name="G3 (Bethesda)">
        <title>High-Quality Assemblies for Three Invasive Social Wasps from the &lt;i&gt;Vespula&lt;/i&gt; Genus.</title>
        <authorList>
            <person name="Harrop T.W.R."/>
            <person name="Guhlin J."/>
            <person name="McLaughlin G.M."/>
            <person name="Permina E."/>
            <person name="Stockwell P."/>
            <person name="Gilligan J."/>
            <person name="Le Lec M.F."/>
            <person name="Gruber M.A.M."/>
            <person name="Quinn O."/>
            <person name="Lovegrove M."/>
            <person name="Duncan E.J."/>
            <person name="Remnant E.J."/>
            <person name="Van Eeckhoven J."/>
            <person name="Graham B."/>
            <person name="Knapp R.A."/>
            <person name="Langford K.W."/>
            <person name="Kronenberg Z."/>
            <person name="Press M.O."/>
            <person name="Eacker S.M."/>
            <person name="Wilson-Rankin E.E."/>
            <person name="Purcell J."/>
            <person name="Lester P.J."/>
            <person name="Dearden P.K."/>
        </authorList>
    </citation>
    <scope>NUCLEOTIDE SEQUENCE</scope>
    <source>
        <strain evidence="2">Volc-1</strain>
    </source>
</reference>
<dbReference type="Proteomes" id="UP000600918">
    <property type="component" value="Unassembled WGS sequence"/>
</dbReference>
<protein>
    <submittedName>
        <fullName evidence="2">Uncharacterized protein</fullName>
    </submittedName>
</protein>
<comment type="caution">
    <text evidence="2">The sequence shown here is derived from an EMBL/GenBank/DDBJ whole genome shotgun (WGS) entry which is preliminary data.</text>
</comment>
<organism evidence="2 3">
    <name type="scientific">Vespula pensylvanica</name>
    <name type="common">Western yellow jacket</name>
    <name type="synonym">Wasp</name>
    <dbReference type="NCBI Taxonomy" id="30213"/>
    <lineage>
        <taxon>Eukaryota</taxon>
        <taxon>Metazoa</taxon>
        <taxon>Ecdysozoa</taxon>
        <taxon>Arthropoda</taxon>
        <taxon>Hexapoda</taxon>
        <taxon>Insecta</taxon>
        <taxon>Pterygota</taxon>
        <taxon>Neoptera</taxon>
        <taxon>Endopterygota</taxon>
        <taxon>Hymenoptera</taxon>
        <taxon>Apocrita</taxon>
        <taxon>Aculeata</taxon>
        <taxon>Vespoidea</taxon>
        <taxon>Vespidae</taxon>
        <taxon>Vespinae</taxon>
        <taxon>Vespula</taxon>
    </lineage>
</organism>
<dbReference type="AlphaFoldDB" id="A0A834NGS4"/>
<evidence type="ECO:0000313" key="3">
    <source>
        <dbReference type="Proteomes" id="UP000600918"/>
    </source>
</evidence>
<proteinExistence type="predicted"/>
<evidence type="ECO:0000256" key="1">
    <source>
        <dbReference type="SAM" id="MobiDB-lite"/>
    </source>
</evidence>
<gene>
    <name evidence="2" type="ORF">H0235_014534</name>
</gene>
<name>A0A834NGS4_VESPE</name>